<dbReference type="InterPro" id="IPR027417">
    <property type="entry name" value="P-loop_NTPase"/>
</dbReference>
<evidence type="ECO:0000313" key="11">
    <source>
        <dbReference type="EMBL" id="MBW0489806.1"/>
    </source>
</evidence>
<feature type="region of interest" description="Disordered" evidence="8">
    <location>
        <begin position="59"/>
        <end position="84"/>
    </location>
</feature>
<keyword evidence="6 7" id="KW-0687">Ribonucleoprotein</keyword>
<comment type="function">
    <text evidence="1 7">DEAD-box RNA helicase-like protein required for pre-18S rRNA processing, specifically at sites A0, A1, and A2.</text>
</comment>
<evidence type="ECO:0000259" key="10">
    <source>
        <dbReference type="Pfam" id="PF22916"/>
    </source>
</evidence>
<feature type="region of interest" description="Disordered" evidence="8">
    <location>
        <begin position="242"/>
        <end position="275"/>
    </location>
</feature>
<evidence type="ECO:0000256" key="7">
    <source>
        <dbReference type="RuleBase" id="RU365070"/>
    </source>
</evidence>
<dbReference type="EMBL" id="AVOT02010268">
    <property type="protein sequence ID" value="MBW0489806.1"/>
    <property type="molecule type" value="Genomic_DNA"/>
</dbReference>
<dbReference type="Proteomes" id="UP000765509">
    <property type="component" value="Unassembled WGS sequence"/>
</dbReference>
<evidence type="ECO:0000256" key="4">
    <source>
        <dbReference type="ARBA" id="ARBA00015422"/>
    </source>
</evidence>
<dbReference type="GO" id="GO:0000462">
    <property type="term" value="P:maturation of SSU-rRNA from tricistronic rRNA transcript (SSU-rRNA, 5.8S rRNA, LSU-rRNA)"/>
    <property type="evidence" value="ECO:0007669"/>
    <property type="project" value="TreeGrafter"/>
</dbReference>
<protein>
    <recommendedName>
        <fullName evidence="4 7">U3 small nucleolar RNA-associated protein 25</fullName>
        <shortName evidence="7">U3 snoRNA-associated protein 25</shortName>
    </recommendedName>
</protein>
<gene>
    <name evidence="11" type="ORF">O181_029521</name>
</gene>
<keyword evidence="7" id="KW-0690">Ribosome biogenesis</keyword>
<dbReference type="OrthoDB" id="10264378at2759"/>
<dbReference type="Pfam" id="PF06862">
    <property type="entry name" value="Utp25_C"/>
    <property type="match status" value="1"/>
</dbReference>
<dbReference type="SUPFAM" id="SSF52540">
    <property type="entry name" value="P-loop containing nucleoside triphosphate hydrolases"/>
    <property type="match status" value="1"/>
</dbReference>
<keyword evidence="12" id="KW-1185">Reference proteome</keyword>
<evidence type="ECO:0000256" key="5">
    <source>
        <dbReference type="ARBA" id="ARBA00023242"/>
    </source>
</evidence>
<feature type="domain" description="UTP25 NTP hydrolase-like" evidence="10">
    <location>
        <begin position="196"/>
        <end position="483"/>
    </location>
</feature>
<feature type="compositionally biased region" description="Low complexity" evidence="8">
    <location>
        <begin position="249"/>
        <end position="258"/>
    </location>
</feature>
<reference evidence="11" key="1">
    <citation type="submission" date="2021-03" db="EMBL/GenBank/DDBJ databases">
        <title>Draft genome sequence of rust myrtle Austropuccinia psidii MF-1, a brazilian biotype.</title>
        <authorList>
            <person name="Quecine M.C."/>
            <person name="Pachon D.M.R."/>
            <person name="Bonatelli M.L."/>
            <person name="Correr F.H."/>
            <person name="Franceschini L.M."/>
            <person name="Leite T.F."/>
            <person name="Margarido G.R.A."/>
            <person name="Almeida C.A."/>
            <person name="Ferrarezi J.A."/>
            <person name="Labate C.A."/>
        </authorList>
    </citation>
    <scope>NUCLEOTIDE SEQUENCE</scope>
    <source>
        <strain evidence="11">MF-1</strain>
    </source>
</reference>
<evidence type="ECO:0000313" key="12">
    <source>
        <dbReference type="Proteomes" id="UP000765509"/>
    </source>
</evidence>
<evidence type="ECO:0000256" key="1">
    <source>
        <dbReference type="ARBA" id="ARBA00002883"/>
    </source>
</evidence>
<dbReference type="GO" id="GO:0019843">
    <property type="term" value="F:rRNA binding"/>
    <property type="evidence" value="ECO:0007669"/>
    <property type="project" value="TreeGrafter"/>
</dbReference>
<comment type="subunit">
    <text evidence="7">Component of the ribosomal small subunit (SSU) processome composed of at least 40 protein subunits and snoRNA U3.</text>
</comment>
<comment type="caution">
    <text evidence="11">The sequence shown here is derived from an EMBL/GenBank/DDBJ whole genome shotgun (WGS) entry which is preliminary data.</text>
</comment>
<evidence type="ECO:0000256" key="2">
    <source>
        <dbReference type="ARBA" id="ARBA00004604"/>
    </source>
</evidence>
<evidence type="ECO:0000256" key="6">
    <source>
        <dbReference type="ARBA" id="ARBA00023274"/>
    </source>
</evidence>
<dbReference type="InterPro" id="IPR053939">
    <property type="entry name" value="UTP25_C"/>
</dbReference>
<dbReference type="PANTHER" id="PTHR12933">
    <property type="entry name" value="ORF PROTEIN-RELATED"/>
    <property type="match status" value="1"/>
</dbReference>
<evidence type="ECO:0000256" key="3">
    <source>
        <dbReference type="ARBA" id="ARBA00009223"/>
    </source>
</evidence>
<name>A0A9Q3H3D6_9BASI</name>
<dbReference type="Pfam" id="PF22916">
    <property type="entry name" value="UTP25_NTPase-like"/>
    <property type="match status" value="1"/>
</dbReference>
<accession>A0A9Q3H3D6</accession>
<dbReference type="PANTHER" id="PTHR12933:SF0">
    <property type="entry name" value="U3 SMALL NUCLEOLAR RNA-ASSOCIATED PROTEIN 25 HOMOLOG"/>
    <property type="match status" value="1"/>
</dbReference>
<feature type="compositionally biased region" description="Polar residues" evidence="8">
    <location>
        <begin position="75"/>
        <end position="84"/>
    </location>
</feature>
<keyword evidence="5 7" id="KW-0539">Nucleus</keyword>
<dbReference type="GO" id="GO:0032040">
    <property type="term" value="C:small-subunit processome"/>
    <property type="evidence" value="ECO:0007669"/>
    <property type="project" value="TreeGrafter"/>
</dbReference>
<proteinExistence type="inferred from homology"/>
<dbReference type="AlphaFoldDB" id="A0A9Q3H3D6"/>
<evidence type="ECO:0000259" key="9">
    <source>
        <dbReference type="Pfam" id="PF06862"/>
    </source>
</evidence>
<dbReference type="GO" id="GO:0034511">
    <property type="term" value="F:U3 snoRNA binding"/>
    <property type="evidence" value="ECO:0007669"/>
    <property type="project" value="InterPro"/>
</dbReference>
<dbReference type="InterPro" id="IPR053940">
    <property type="entry name" value="UTP25_NTPase-like"/>
</dbReference>
<organism evidence="11 12">
    <name type="scientific">Austropuccinia psidii MF-1</name>
    <dbReference type="NCBI Taxonomy" id="1389203"/>
    <lineage>
        <taxon>Eukaryota</taxon>
        <taxon>Fungi</taxon>
        <taxon>Dikarya</taxon>
        <taxon>Basidiomycota</taxon>
        <taxon>Pucciniomycotina</taxon>
        <taxon>Pucciniomycetes</taxon>
        <taxon>Pucciniales</taxon>
        <taxon>Sphaerophragmiaceae</taxon>
        <taxon>Austropuccinia</taxon>
    </lineage>
</organism>
<keyword evidence="7" id="KW-0698">rRNA processing</keyword>
<comment type="subcellular location">
    <subcellularLocation>
        <location evidence="2 7">Nucleus</location>
        <location evidence="2 7">Nucleolus</location>
    </subcellularLocation>
</comment>
<evidence type="ECO:0000256" key="8">
    <source>
        <dbReference type="SAM" id="MobiDB-lite"/>
    </source>
</evidence>
<dbReference type="Gene3D" id="3.40.50.300">
    <property type="entry name" value="P-loop containing nucleotide triphosphate hydrolases"/>
    <property type="match status" value="1"/>
</dbReference>
<comment type="similarity">
    <text evidence="3 7">Belongs to the UTP25 family.</text>
</comment>
<feature type="domain" description="UTP25 C-terminal" evidence="9">
    <location>
        <begin position="500"/>
        <end position="689"/>
    </location>
</feature>
<dbReference type="InterPro" id="IPR010678">
    <property type="entry name" value="UTP25"/>
</dbReference>
<sequence>MIGQSPSDNDLPHKTDLARVKLLTLLNVVASKPSSLSAQIPRHEDRDWLGIAQQALKQVTGPTNGSIDSAEPLTSHKNSSNSNRNGFFIEKETIHPNETSQEPPDPDPLKPIDRYLYHFGPETSLLTPPTLHAAKSGDWNISSNEKSDAKRVVRFQLNHPPALISNISTILPSPLQTSLEKLNTQQSRYLNSINNYQDVWHTDIPYDHNRQHLRIATSFWALQHIIKTRNHIIKNNEYLARSAEKDSTTKPPSTDPTKLSNPKKSHAPNQEKEIRDQGFTRPKVLILAPFRSSARDWVNIFTSLFPSSNSSIKGQERFDKEFSLPEGTIDKLDSDDAPLKYSLEHRMIFRGNVDDDFRLAAKLNRKEIKLYADFYQADLIIASPLGLRKVIEKDGEADFLSSIEIAIVDQMDVMQMQNWDHLEFVFDHLNKVPSKPRDTDFYRVKPWYLDLHAAHLRQTILFSSFVSPEQNSLFRTLSNVAGKSIHFHQPQALSSGVLWKIRKGLQQTWFKFDQGPNESKESDVRLDFFKTKVLTQLEQSALVKAGMGGIMIFVPTYFEFVRLEQYMKSIEDLRYVAISEYSSNSEISAARSSFFNRHVSYLLVTERFHFYHRYKLRGARNIVFYGPPSHPEYYVEFCNEYPFEKGDQKVEEVKVQVLFNSLDQSKLERIVGLEDCKKMIKGLGTSFTFI</sequence>